<gene>
    <name evidence="7" type="ORF">Tsubulata_028139</name>
</gene>
<name>A0A9Q0JDG9_9ROSI</name>
<reference evidence="7" key="1">
    <citation type="submission" date="2022-02" db="EMBL/GenBank/DDBJ databases">
        <authorList>
            <person name="Henning P.M."/>
            <person name="McCubbin A.G."/>
            <person name="Shore J.S."/>
        </authorList>
    </citation>
    <scope>NUCLEOTIDE SEQUENCE</scope>
    <source>
        <strain evidence="7">F60SS</strain>
        <tissue evidence="7">Leaves</tissue>
    </source>
</reference>
<reference evidence="7" key="2">
    <citation type="journal article" date="2023" name="Plants (Basel)">
        <title>Annotation of the Turnera subulata (Passifloraceae) Draft Genome Reveals the S-Locus Evolved after the Divergence of Turneroideae from Passifloroideae in a Stepwise Manner.</title>
        <authorList>
            <person name="Henning P.M."/>
            <person name="Roalson E.H."/>
            <person name="Mir W."/>
            <person name="McCubbin A.G."/>
            <person name="Shore J.S."/>
        </authorList>
    </citation>
    <scope>NUCLEOTIDE SEQUENCE</scope>
    <source>
        <strain evidence="7">F60SS</strain>
    </source>
</reference>
<feature type="region of interest" description="Disordered" evidence="4">
    <location>
        <begin position="272"/>
        <end position="294"/>
    </location>
</feature>
<dbReference type="GO" id="GO:0008233">
    <property type="term" value="F:peptidase activity"/>
    <property type="evidence" value="ECO:0007669"/>
    <property type="project" value="UniProtKB-KW"/>
</dbReference>
<dbReference type="EMBL" id="JAKUCV010003904">
    <property type="protein sequence ID" value="KAJ4837197.1"/>
    <property type="molecule type" value="Genomic_DNA"/>
</dbReference>
<dbReference type="Gene3D" id="2.40.70.10">
    <property type="entry name" value="Acid Proteases"/>
    <property type="match status" value="1"/>
</dbReference>
<evidence type="ECO:0000259" key="6">
    <source>
        <dbReference type="PROSITE" id="PS51767"/>
    </source>
</evidence>
<dbReference type="AlphaFoldDB" id="A0A9Q0JDG9"/>
<keyword evidence="5" id="KW-1133">Transmembrane helix</keyword>
<evidence type="ECO:0000256" key="2">
    <source>
        <dbReference type="ARBA" id="ARBA00022670"/>
    </source>
</evidence>
<feature type="transmembrane region" description="Helical" evidence="5">
    <location>
        <begin position="322"/>
        <end position="342"/>
    </location>
</feature>
<evidence type="ECO:0000256" key="5">
    <source>
        <dbReference type="SAM" id="Phobius"/>
    </source>
</evidence>
<dbReference type="InterPro" id="IPR032861">
    <property type="entry name" value="TAXi_N"/>
</dbReference>
<evidence type="ECO:0000313" key="7">
    <source>
        <dbReference type="EMBL" id="KAJ4837197.1"/>
    </source>
</evidence>
<keyword evidence="5" id="KW-0812">Transmembrane</keyword>
<dbReference type="GO" id="GO:0005576">
    <property type="term" value="C:extracellular region"/>
    <property type="evidence" value="ECO:0007669"/>
    <property type="project" value="TreeGrafter"/>
</dbReference>
<dbReference type="Pfam" id="PF14543">
    <property type="entry name" value="TAXi_N"/>
    <property type="match status" value="1"/>
</dbReference>
<dbReference type="InterPro" id="IPR033121">
    <property type="entry name" value="PEPTIDASE_A1"/>
</dbReference>
<dbReference type="OrthoDB" id="2747330at2759"/>
<comment type="similarity">
    <text evidence="1">Belongs to the peptidase A1 family.</text>
</comment>
<evidence type="ECO:0000256" key="3">
    <source>
        <dbReference type="ARBA" id="ARBA00022801"/>
    </source>
</evidence>
<dbReference type="InterPro" id="IPR051708">
    <property type="entry name" value="Plant_Aspart_Prot_A1"/>
</dbReference>
<feature type="transmembrane region" description="Helical" evidence="5">
    <location>
        <begin position="354"/>
        <end position="373"/>
    </location>
</feature>
<dbReference type="PANTHER" id="PTHR47967:SF36">
    <property type="entry name" value="PEPTIDASE A1 DOMAIN-CONTAINING PROTEIN"/>
    <property type="match status" value="1"/>
</dbReference>
<keyword evidence="3" id="KW-0378">Hydrolase</keyword>
<dbReference type="PANTHER" id="PTHR47967">
    <property type="entry name" value="OS07G0603500 PROTEIN-RELATED"/>
    <property type="match status" value="1"/>
</dbReference>
<keyword evidence="5" id="KW-0472">Membrane</keyword>
<dbReference type="Proteomes" id="UP001141552">
    <property type="component" value="Unassembled WGS sequence"/>
</dbReference>
<proteinExistence type="inferred from homology"/>
<organism evidence="7 8">
    <name type="scientific">Turnera subulata</name>
    <dbReference type="NCBI Taxonomy" id="218843"/>
    <lineage>
        <taxon>Eukaryota</taxon>
        <taxon>Viridiplantae</taxon>
        <taxon>Streptophyta</taxon>
        <taxon>Embryophyta</taxon>
        <taxon>Tracheophyta</taxon>
        <taxon>Spermatophyta</taxon>
        <taxon>Magnoliopsida</taxon>
        <taxon>eudicotyledons</taxon>
        <taxon>Gunneridae</taxon>
        <taxon>Pentapetalae</taxon>
        <taxon>rosids</taxon>
        <taxon>fabids</taxon>
        <taxon>Malpighiales</taxon>
        <taxon>Passifloraceae</taxon>
        <taxon>Turnera</taxon>
    </lineage>
</organism>
<keyword evidence="2" id="KW-0645">Protease</keyword>
<sequence>MFPTSRIDEAVNKNSPLLNSYVPDSYLSAASGHSNDVMIDKLAHEVMDTEARQEMTLVRTRALHLKSPARSSTNLSSNLVEDEKIPLFPRSYGGYSFSHSFGTPPQTTKMVMDTGSSLVWFPCTSRYRCSNCNFPNVTPILTFIPNLSSTSKLVGCKNPRCSMLLGPSVLSSCKETCDPPTSQNYTTSTCPPYIIHYGSGATSGLLLTETLHLPHNKNLPDFLVGCSILSIRQSEGIAGFGRSPESLPSQLGAKKFSYCLVSHLFDDNPEASNHLVHETGSGSGGDDMTPSRKVALPLSPGNPSSGGKVRQSGGHHYAIGSVLYRPVIVRVGIACGVPLYFGGVGWDSSYVADYGIFRLWLLGFLLRVGVLGLEARREPAHRRGGGGGGGGVGGRGCLGIGWLGIVKGWG</sequence>
<dbReference type="SUPFAM" id="SSF50630">
    <property type="entry name" value="Acid proteases"/>
    <property type="match status" value="1"/>
</dbReference>
<evidence type="ECO:0000256" key="1">
    <source>
        <dbReference type="ARBA" id="ARBA00007447"/>
    </source>
</evidence>
<feature type="domain" description="Peptidase A1" evidence="6">
    <location>
        <begin position="95"/>
        <end position="410"/>
    </location>
</feature>
<dbReference type="PROSITE" id="PS51767">
    <property type="entry name" value="PEPTIDASE_A1"/>
    <property type="match status" value="1"/>
</dbReference>
<keyword evidence="8" id="KW-1185">Reference proteome</keyword>
<evidence type="ECO:0000256" key="4">
    <source>
        <dbReference type="SAM" id="MobiDB-lite"/>
    </source>
</evidence>
<dbReference type="GO" id="GO:0006508">
    <property type="term" value="P:proteolysis"/>
    <property type="evidence" value="ECO:0007669"/>
    <property type="project" value="UniProtKB-KW"/>
</dbReference>
<accession>A0A9Q0JDG9</accession>
<dbReference type="InterPro" id="IPR021109">
    <property type="entry name" value="Peptidase_aspartic_dom_sf"/>
</dbReference>
<evidence type="ECO:0000313" key="8">
    <source>
        <dbReference type="Proteomes" id="UP001141552"/>
    </source>
</evidence>
<comment type="caution">
    <text evidence="7">The sequence shown here is derived from an EMBL/GenBank/DDBJ whole genome shotgun (WGS) entry which is preliminary data.</text>
</comment>
<protein>
    <recommendedName>
        <fullName evidence="6">Peptidase A1 domain-containing protein</fullName>
    </recommendedName>
</protein>